<accession>A0ABN9WDM3</accession>
<sequence length="543" mass="60376">ALIEYKASSMDEKYFNRQNNNFRRRLERIGCDFVQELMPADEAAKLPETACLSVDSPENQSIKKQFQEAVQISKAWVKKQAFDSDFKKTLANSLVFLRTPPEAKPPFPSWMMVNYLSSNVEAAEDGKALWGYMSTETLIELEFTSQSSQENTIRDMVKMKVSLLCQGDASGLTERLLQIAKECPETCFIDIRNDMQALQSVLSIFGEAVMSSEGVDAIQQNYDGIMSGKFSLSSYLREWPKGDELLKSVAKSLEGKKAGNSIAGKVLENIAVITDAFAVYECGCKEGATMDAMELVLAVTYATIELSSTIGSLPQAATAYMETDSMGERVTMLLKCLAQTFMDGHEDWLRRRYSDKGIMQQMLDWIPKVREAMNNLCLVDQDATGKYCYARAVVKFLRESSSLFQEGTAMGDAVSSFGLGEMMPRFFDTFESHELFKKSITLAKDALVKDLGAFKDFLRDFVFANFPADGFMQESQWADAVCRADWGPKSVGLLVPKPKVGEGVELSIQAAQLLDSALAGCRVVDDPLLWLQACCVAKSLATW</sequence>
<name>A0ABN9WDM3_9DINO</name>
<protein>
    <submittedName>
        <fullName evidence="1">Uncharacterized protein</fullName>
    </submittedName>
</protein>
<evidence type="ECO:0000313" key="1">
    <source>
        <dbReference type="EMBL" id="CAK0883871.1"/>
    </source>
</evidence>
<keyword evidence="2" id="KW-1185">Reference proteome</keyword>
<reference evidence="1" key="1">
    <citation type="submission" date="2023-10" db="EMBL/GenBank/DDBJ databases">
        <authorList>
            <person name="Chen Y."/>
            <person name="Shah S."/>
            <person name="Dougan E. K."/>
            <person name="Thang M."/>
            <person name="Chan C."/>
        </authorList>
    </citation>
    <scope>NUCLEOTIDE SEQUENCE [LARGE SCALE GENOMIC DNA]</scope>
</reference>
<comment type="caution">
    <text evidence="1">The sequence shown here is derived from an EMBL/GenBank/DDBJ whole genome shotgun (WGS) entry which is preliminary data.</text>
</comment>
<feature type="non-terminal residue" evidence="1">
    <location>
        <position position="1"/>
    </location>
</feature>
<gene>
    <name evidence="1" type="ORF">PCOR1329_LOCUS65967</name>
</gene>
<proteinExistence type="predicted"/>
<feature type="non-terminal residue" evidence="1">
    <location>
        <position position="543"/>
    </location>
</feature>
<evidence type="ECO:0000313" key="2">
    <source>
        <dbReference type="Proteomes" id="UP001189429"/>
    </source>
</evidence>
<dbReference type="Proteomes" id="UP001189429">
    <property type="component" value="Unassembled WGS sequence"/>
</dbReference>
<dbReference type="EMBL" id="CAUYUJ010018475">
    <property type="protein sequence ID" value="CAK0883871.1"/>
    <property type="molecule type" value="Genomic_DNA"/>
</dbReference>
<organism evidence="1 2">
    <name type="scientific">Prorocentrum cordatum</name>
    <dbReference type="NCBI Taxonomy" id="2364126"/>
    <lineage>
        <taxon>Eukaryota</taxon>
        <taxon>Sar</taxon>
        <taxon>Alveolata</taxon>
        <taxon>Dinophyceae</taxon>
        <taxon>Prorocentrales</taxon>
        <taxon>Prorocentraceae</taxon>
        <taxon>Prorocentrum</taxon>
    </lineage>
</organism>